<feature type="domain" description="EGF-like" evidence="19">
    <location>
        <begin position="396"/>
        <end position="431"/>
    </location>
</feature>
<feature type="transmembrane region" description="Helical" evidence="18">
    <location>
        <begin position="499"/>
        <end position="521"/>
    </location>
</feature>
<protein>
    <recommendedName>
        <fullName evidence="15">Protein cueball</fullName>
    </recommendedName>
</protein>
<sequence length="607" mass="69261">MYIKSINFNILLTILYTISWITRVQSFWEFAVTTDEEIKFYSHDWTQIRSAAHQFHDLAGISFDEVKDVVYFSDKENKLANIFSLKIYEDDNFNYRIKELVKKQLDEQIEGLVFDPTTSVLYWSDTILKQIHKWDLSKKDNKGPEVWKTFATEVPRGVSVDFCRQTIYWTNKDRNSPGIQFSGVNETEHHTLISDGLKSPLAIVVDPFEEKIFWTDYVFGSSYKIESANLDGSNRVTHIYEPDKHPVGLAIDSENIYFADAMDKEIIQVNRKTNEKKVVAKLGSHVPRGIIIKNNFAQRDHVTPKCERALKIVKEKIAQEKLENAEILSDYCLNNGKELNDEGNKRCECPLGFSGTRCEVNICKNFCVNGGTCVSFKNGSAHCENCDLGFKGDRCEIDICKNKCLNGGVCDLRDDNPICSCSLGYYGDRCEQKRTKWDIVCIELCQDSEMDDELKPICQRCSVSDMSTSIPTHLLETNDSLLPEAQSQQCIDSAYNRSLVFTSLSVMGSLLLLSLIIYTIYKINKPTRPRVKKTYVVQRNIQGNAAQGRAPSTEQCEIIIENCCNMNICETPCFDPKVLQQNCDSPISISCKEDKKQLLDNMEGELY</sequence>
<evidence type="ECO:0000256" key="2">
    <source>
        <dbReference type="ARBA" id="ARBA00022475"/>
    </source>
</evidence>
<keyword evidence="2" id="KW-1003">Cell membrane</keyword>
<dbReference type="PANTHER" id="PTHR46513">
    <property type="entry name" value="VITELLOGENIN RECEPTOR-LIKE PROTEIN-RELATED-RELATED"/>
    <property type="match status" value="1"/>
</dbReference>
<dbReference type="Pfam" id="PF00058">
    <property type="entry name" value="Ldl_recept_b"/>
    <property type="match status" value="1"/>
</dbReference>
<keyword evidence="11 18" id="KW-0472">Membrane</keyword>
<evidence type="ECO:0000259" key="19">
    <source>
        <dbReference type="PROSITE" id="PS50026"/>
    </source>
</evidence>
<dbReference type="InterPro" id="IPR050778">
    <property type="entry name" value="Cueball_EGF_LRP_Nidogen"/>
</dbReference>
<evidence type="ECO:0000256" key="16">
    <source>
        <dbReference type="PROSITE-ProRule" id="PRU00076"/>
    </source>
</evidence>
<evidence type="ECO:0000256" key="18">
    <source>
        <dbReference type="SAM" id="Phobius"/>
    </source>
</evidence>
<dbReference type="InterPro" id="IPR011042">
    <property type="entry name" value="6-blade_b-propeller_TolB-like"/>
</dbReference>
<evidence type="ECO:0000256" key="15">
    <source>
        <dbReference type="ARBA" id="ARBA00040020"/>
    </source>
</evidence>
<organism evidence="20">
    <name type="scientific">Culicoides sonorensis</name>
    <name type="common">Biting midge</name>
    <dbReference type="NCBI Taxonomy" id="179676"/>
    <lineage>
        <taxon>Eukaryota</taxon>
        <taxon>Metazoa</taxon>
        <taxon>Ecdysozoa</taxon>
        <taxon>Arthropoda</taxon>
        <taxon>Hexapoda</taxon>
        <taxon>Insecta</taxon>
        <taxon>Pterygota</taxon>
        <taxon>Neoptera</taxon>
        <taxon>Endopterygota</taxon>
        <taxon>Diptera</taxon>
        <taxon>Nematocera</taxon>
        <taxon>Chironomoidea</taxon>
        <taxon>Ceratopogonidae</taxon>
        <taxon>Ceratopogoninae</taxon>
        <taxon>Culicoides</taxon>
        <taxon>Monoculicoides</taxon>
    </lineage>
</organism>
<evidence type="ECO:0000256" key="14">
    <source>
        <dbReference type="ARBA" id="ARBA00038070"/>
    </source>
</evidence>
<feature type="domain" description="EGF-like" evidence="19">
    <location>
        <begin position="323"/>
        <end position="359"/>
    </location>
</feature>
<dbReference type="GO" id="GO:0060070">
    <property type="term" value="P:canonical Wnt signaling pathway"/>
    <property type="evidence" value="ECO:0007669"/>
    <property type="project" value="TreeGrafter"/>
</dbReference>
<dbReference type="PROSITE" id="PS51120">
    <property type="entry name" value="LDLRB"/>
    <property type="match status" value="2"/>
</dbReference>
<dbReference type="SMART" id="SM00181">
    <property type="entry name" value="EGF"/>
    <property type="match status" value="3"/>
</dbReference>
<evidence type="ECO:0000256" key="5">
    <source>
        <dbReference type="ARBA" id="ARBA00022729"/>
    </source>
</evidence>
<comment type="subcellular location">
    <subcellularLocation>
        <location evidence="1">Cell membrane</location>
        <topology evidence="1">Single-pass type I membrane protein</topology>
    </subcellularLocation>
</comment>
<dbReference type="GO" id="GO:0017147">
    <property type="term" value="F:Wnt-protein binding"/>
    <property type="evidence" value="ECO:0007669"/>
    <property type="project" value="TreeGrafter"/>
</dbReference>
<evidence type="ECO:0000256" key="13">
    <source>
        <dbReference type="ARBA" id="ARBA00023180"/>
    </source>
</evidence>
<evidence type="ECO:0000313" key="20">
    <source>
        <dbReference type="EMBL" id="SSX25937.1"/>
    </source>
</evidence>
<dbReference type="GO" id="GO:0005509">
    <property type="term" value="F:calcium ion binding"/>
    <property type="evidence" value="ECO:0007669"/>
    <property type="project" value="InterPro"/>
</dbReference>
<name>A0A336MC24_CULSO</name>
<evidence type="ECO:0000256" key="1">
    <source>
        <dbReference type="ARBA" id="ARBA00004251"/>
    </source>
</evidence>
<dbReference type="InterPro" id="IPR001881">
    <property type="entry name" value="EGF-like_Ca-bd_dom"/>
</dbReference>
<dbReference type="OMA" id="RCEQNST"/>
<evidence type="ECO:0000256" key="4">
    <source>
        <dbReference type="ARBA" id="ARBA00022692"/>
    </source>
</evidence>
<dbReference type="PANTHER" id="PTHR46513:SF42">
    <property type="entry name" value="PROTEIN CUEBALL"/>
    <property type="match status" value="1"/>
</dbReference>
<evidence type="ECO:0000256" key="10">
    <source>
        <dbReference type="ARBA" id="ARBA00022989"/>
    </source>
</evidence>
<evidence type="ECO:0000256" key="3">
    <source>
        <dbReference type="ARBA" id="ARBA00022536"/>
    </source>
</evidence>
<dbReference type="Gene3D" id="2.120.10.30">
    <property type="entry name" value="TolB, C-terminal domain"/>
    <property type="match status" value="1"/>
</dbReference>
<evidence type="ECO:0000256" key="9">
    <source>
        <dbReference type="ARBA" id="ARBA00022943"/>
    </source>
</evidence>
<feature type="repeat" description="LDL-receptor class B" evidence="17">
    <location>
        <begin position="165"/>
        <end position="209"/>
    </location>
</feature>
<dbReference type="CDD" id="cd00054">
    <property type="entry name" value="EGF_CA"/>
    <property type="match status" value="2"/>
</dbReference>
<keyword evidence="6" id="KW-0677">Repeat</keyword>
<evidence type="ECO:0000256" key="8">
    <source>
        <dbReference type="ARBA" id="ARBA00022871"/>
    </source>
</evidence>
<dbReference type="EMBL" id="UFQT01000633">
    <property type="protein sequence ID" value="SSX25937.1"/>
    <property type="molecule type" value="Genomic_DNA"/>
</dbReference>
<keyword evidence="3 16" id="KW-0245">EGF-like domain</keyword>
<dbReference type="PROSITE" id="PS50026">
    <property type="entry name" value="EGF_3"/>
    <property type="match status" value="2"/>
</dbReference>
<comment type="caution">
    <text evidence="16">Lacks conserved residue(s) required for the propagation of feature annotation.</text>
</comment>
<keyword evidence="9" id="KW-0896">Oogenesis</keyword>
<proteinExistence type="inferred from homology"/>
<keyword evidence="5" id="KW-0732">Signal</keyword>
<keyword evidence="4 18" id="KW-0812">Transmembrane</keyword>
<dbReference type="Gene3D" id="2.10.25.10">
    <property type="entry name" value="Laminin"/>
    <property type="match status" value="3"/>
</dbReference>
<feature type="disulfide bond" evidence="16">
    <location>
        <begin position="400"/>
        <end position="410"/>
    </location>
</feature>
<dbReference type="AlphaFoldDB" id="A0A336MC24"/>
<keyword evidence="13" id="KW-0325">Glycoprotein</keyword>
<dbReference type="GO" id="GO:0048477">
    <property type="term" value="P:oogenesis"/>
    <property type="evidence" value="ECO:0007669"/>
    <property type="project" value="UniProtKB-KW"/>
</dbReference>
<accession>A0A336MC24</accession>
<keyword evidence="10 18" id="KW-1133">Transmembrane helix</keyword>
<evidence type="ECO:0000256" key="6">
    <source>
        <dbReference type="ARBA" id="ARBA00022737"/>
    </source>
</evidence>
<reference evidence="20" key="1">
    <citation type="submission" date="2018-07" db="EMBL/GenBank/DDBJ databases">
        <authorList>
            <person name="Quirk P.G."/>
            <person name="Krulwich T.A."/>
        </authorList>
    </citation>
    <scope>NUCLEOTIDE SEQUENCE</scope>
</reference>
<dbReference type="GO" id="GO:0007283">
    <property type="term" value="P:spermatogenesis"/>
    <property type="evidence" value="ECO:0007669"/>
    <property type="project" value="UniProtKB-KW"/>
</dbReference>
<evidence type="ECO:0000256" key="7">
    <source>
        <dbReference type="ARBA" id="ARBA00022782"/>
    </source>
</evidence>
<dbReference type="GO" id="GO:0005886">
    <property type="term" value="C:plasma membrane"/>
    <property type="evidence" value="ECO:0007669"/>
    <property type="project" value="UniProtKB-SubCell"/>
</dbReference>
<dbReference type="SUPFAM" id="SSF63825">
    <property type="entry name" value="YWTD domain"/>
    <property type="match status" value="1"/>
</dbReference>
<dbReference type="PROSITE" id="PS01186">
    <property type="entry name" value="EGF_2"/>
    <property type="match status" value="1"/>
</dbReference>
<evidence type="ECO:0000256" key="12">
    <source>
        <dbReference type="ARBA" id="ARBA00023157"/>
    </source>
</evidence>
<comment type="similarity">
    <text evidence="14">Belongs to the cueball family.</text>
</comment>
<dbReference type="Pfam" id="PF00008">
    <property type="entry name" value="EGF"/>
    <property type="match status" value="1"/>
</dbReference>
<dbReference type="PROSITE" id="PS00022">
    <property type="entry name" value="EGF_1"/>
    <property type="match status" value="1"/>
</dbReference>
<evidence type="ECO:0000256" key="11">
    <source>
        <dbReference type="ARBA" id="ARBA00023136"/>
    </source>
</evidence>
<keyword evidence="8" id="KW-0744">Spermatogenesis</keyword>
<feature type="disulfide bond" evidence="16">
    <location>
        <begin position="421"/>
        <end position="430"/>
    </location>
</feature>
<keyword evidence="7" id="KW-0221">Differentiation</keyword>
<dbReference type="SMART" id="SM00179">
    <property type="entry name" value="EGF_CA"/>
    <property type="match status" value="1"/>
</dbReference>
<dbReference type="VEuPathDB" id="VectorBase:CSON012917"/>
<keyword evidence="12 16" id="KW-1015">Disulfide bond</keyword>
<evidence type="ECO:0000256" key="17">
    <source>
        <dbReference type="PROSITE-ProRule" id="PRU00461"/>
    </source>
</evidence>
<dbReference type="InterPro" id="IPR000033">
    <property type="entry name" value="LDLR_classB_rpt"/>
</dbReference>
<dbReference type="InterPro" id="IPR000742">
    <property type="entry name" value="EGF"/>
</dbReference>
<feature type="disulfide bond" evidence="16">
    <location>
        <begin position="349"/>
        <end position="358"/>
    </location>
</feature>
<dbReference type="GO" id="GO:0042813">
    <property type="term" value="F:Wnt receptor activity"/>
    <property type="evidence" value="ECO:0007669"/>
    <property type="project" value="TreeGrafter"/>
</dbReference>
<gene>
    <name evidence="20" type="primary">CSON012917</name>
</gene>
<dbReference type="SUPFAM" id="SSF57196">
    <property type="entry name" value="EGF/Laminin"/>
    <property type="match status" value="2"/>
</dbReference>
<dbReference type="SMART" id="SM00135">
    <property type="entry name" value="LY"/>
    <property type="match status" value="4"/>
</dbReference>
<feature type="repeat" description="LDL-receptor class B" evidence="17">
    <location>
        <begin position="210"/>
        <end position="255"/>
    </location>
</feature>